<gene>
    <name evidence="12" type="ORF">Esi_0072_0034</name>
</gene>
<feature type="transmembrane region" description="Helical" evidence="11">
    <location>
        <begin position="73"/>
        <end position="89"/>
    </location>
</feature>
<organism evidence="12 13">
    <name type="scientific">Ectocarpus siliculosus</name>
    <name type="common">Brown alga</name>
    <name type="synonym">Conferva siliculosa</name>
    <dbReference type="NCBI Taxonomy" id="2880"/>
    <lineage>
        <taxon>Eukaryota</taxon>
        <taxon>Sar</taxon>
        <taxon>Stramenopiles</taxon>
        <taxon>Ochrophyta</taxon>
        <taxon>PX clade</taxon>
        <taxon>Phaeophyceae</taxon>
        <taxon>Ectocarpales</taxon>
        <taxon>Ectocarpaceae</taxon>
        <taxon>Ectocarpus</taxon>
    </lineage>
</organism>
<keyword evidence="10 12" id="KW-0012">Acyltransferase</keyword>
<dbReference type="InterPro" id="IPR007130">
    <property type="entry name" value="DAGAT"/>
</dbReference>
<keyword evidence="6 11" id="KW-0256">Endoplasmic reticulum</keyword>
<dbReference type="STRING" id="2880.D8LSD5"/>
<protein>
    <recommendedName>
        <fullName evidence="11">Acyltransferase</fullName>
        <ecNumber evidence="11">2.3.1.-</ecNumber>
    </recommendedName>
</protein>
<keyword evidence="9 11" id="KW-0472">Membrane</keyword>
<dbReference type="PANTHER" id="PTHR12317:SF63">
    <property type="entry name" value="DIACYLGLYCEROL O-ACYLTRANSFERASE 2"/>
    <property type="match status" value="1"/>
</dbReference>
<sequence length="335" mass="36596">MSTQCLRDARGFATGNASAGAAKRATATSGASELINDGVVATSSVLLIGSFFWVPAYLYYVWRNKCKTRRRKALFLACLVAFLAGPMPVTRRIARLSVWNRFWRYFSGSFVGEMDACRGKQSLFCLVPHGVFPFGVALASLGRANETVFNAAKPVCASIMLRTPIIGNILRMIGAVGASRDTMDDALKQGHSLSLAPGGIGEMFLDGEAGKEFALLRGHKGFVRRAMAHGVPLVPVYVFGNSQTFKRVPLPAALESLSRLLKASLVLFWGRWGLPIPFKVPLTFAFGETLDIEKNLSPSDEQVDAVHARFCEALADVFDRYKGTYGWGDTKLELR</sequence>
<reference evidence="12 13" key="1">
    <citation type="journal article" date="2010" name="Nature">
        <title>The Ectocarpus genome and the independent evolution of multicellularity in brown algae.</title>
        <authorList>
            <person name="Cock J.M."/>
            <person name="Sterck L."/>
            <person name="Rouze P."/>
            <person name="Scornet D."/>
            <person name="Allen A.E."/>
            <person name="Amoutzias G."/>
            <person name="Anthouard V."/>
            <person name="Artiguenave F."/>
            <person name="Aury J.M."/>
            <person name="Badger J.H."/>
            <person name="Beszteri B."/>
            <person name="Billiau K."/>
            <person name="Bonnet E."/>
            <person name="Bothwell J.H."/>
            <person name="Bowler C."/>
            <person name="Boyen C."/>
            <person name="Brownlee C."/>
            <person name="Carrano C.J."/>
            <person name="Charrier B."/>
            <person name="Cho G.Y."/>
            <person name="Coelho S.M."/>
            <person name="Collen J."/>
            <person name="Corre E."/>
            <person name="Da Silva C."/>
            <person name="Delage L."/>
            <person name="Delaroque N."/>
            <person name="Dittami S.M."/>
            <person name="Doulbeau S."/>
            <person name="Elias M."/>
            <person name="Farnham G."/>
            <person name="Gachon C.M."/>
            <person name="Gschloessl B."/>
            <person name="Heesch S."/>
            <person name="Jabbari K."/>
            <person name="Jubin C."/>
            <person name="Kawai H."/>
            <person name="Kimura K."/>
            <person name="Kloareg B."/>
            <person name="Kupper F.C."/>
            <person name="Lang D."/>
            <person name="Le Bail A."/>
            <person name="Leblanc C."/>
            <person name="Lerouge P."/>
            <person name="Lohr M."/>
            <person name="Lopez P.J."/>
            <person name="Martens C."/>
            <person name="Maumus F."/>
            <person name="Michel G."/>
            <person name="Miranda-Saavedra D."/>
            <person name="Morales J."/>
            <person name="Moreau H."/>
            <person name="Motomura T."/>
            <person name="Nagasato C."/>
            <person name="Napoli C.A."/>
            <person name="Nelson D.R."/>
            <person name="Nyvall-Collen P."/>
            <person name="Peters A.F."/>
            <person name="Pommier C."/>
            <person name="Potin P."/>
            <person name="Poulain J."/>
            <person name="Quesneville H."/>
            <person name="Read B."/>
            <person name="Rensing S.A."/>
            <person name="Ritter A."/>
            <person name="Rousvoal S."/>
            <person name="Samanta M."/>
            <person name="Samson G."/>
            <person name="Schroeder D.C."/>
            <person name="Segurens B."/>
            <person name="Strittmatter M."/>
            <person name="Tonon T."/>
            <person name="Tregear J.W."/>
            <person name="Valentin K."/>
            <person name="von Dassow P."/>
            <person name="Yamagishi T."/>
            <person name="Van de Peer Y."/>
            <person name="Wincker P."/>
        </authorList>
    </citation>
    <scope>NUCLEOTIDE SEQUENCE [LARGE SCALE GENOMIC DNA]</scope>
    <source>
        <strain evidence="13">Ec32 / CCAP1310/4</strain>
    </source>
</reference>
<evidence type="ECO:0000256" key="1">
    <source>
        <dbReference type="ARBA" id="ARBA00004477"/>
    </source>
</evidence>
<dbReference type="EMBL" id="FN648949">
    <property type="protein sequence ID" value="CBN75192.1"/>
    <property type="molecule type" value="Genomic_DNA"/>
</dbReference>
<dbReference type="InParanoid" id="D8LSD5"/>
<evidence type="ECO:0000256" key="9">
    <source>
        <dbReference type="ARBA" id="ARBA00023136"/>
    </source>
</evidence>
<evidence type="ECO:0000256" key="3">
    <source>
        <dbReference type="ARBA" id="ARBA00022516"/>
    </source>
</evidence>
<dbReference type="GO" id="GO:0019432">
    <property type="term" value="P:triglyceride biosynthetic process"/>
    <property type="evidence" value="ECO:0007669"/>
    <property type="project" value="TreeGrafter"/>
</dbReference>
<evidence type="ECO:0000256" key="10">
    <source>
        <dbReference type="ARBA" id="ARBA00023315"/>
    </source>
</evidence>
<comment type="subcellular location">
    <subcellularLocation>
        <location evidence="1 11">Endoplasmic reticulum membrane</location>
        <topology evidence="1 11">Multi-pass membrane protein</topology>
    </subcellularLocation>
</comment>
<comment type="similarity">
    <text evidence="2 11">Belongs to the diacylglycerol acyltransferase family.</text>
</comment>
<dbReference type="OrthoDB" id="264532at2759"/>
<evidence type="ECO:0000256" key="6">
    <source>
        <dbReference type="ARBA" id="ARBA00022824"/>
    </source>
</evidence>
<evidence type="ECO:0000313" key="12">
    <source>
        <dbReference type="EMBL" id="CBN75192.1"/>
    </source>
</evidence>
<evidence type="ECO:0000256" key="5">
    <source>
        <dbReference type="ARBA" id="ARBA00022692"/>
    </source>
</evidence>
<dbReference type="GO" id="GO:0004144">
    <property type="term" value="F:diacylglycerol O-acyltransferase activity"/>
    <property type="evidence" value="ECO:0007669"/>
    <property type="project" value="TreeGrafter"/>
</dbReference>
<name>D8LSD5_ECTSI</name>
<dbReference type="PANTHER" id="PTHR12317">
    <property type="entry name" value="DIACYLGLYCEROL O-ACYLTRANSFERASE"/>
    <property type="match status" value="1"/>
</dbReference>
<proteinExistence type="inferred from homology"/>
<evidence type="ECO:0000256" key="8">
    <source>
        <dbReference type="ARBA" id="ARBA00023098"/>
    </source>
</evidence>
<keyword evidence="3" id="KW-0444">Lipid biosynthesis</keyword>
<accession>D8LSD5</accession>
<keyword evidence="13" id="KW-1185">Reference proteome</keyword>
<keyword evidence="8" id="KW-0443">Lipid metabolism</keyword>
<keyword evidence="5 11" id="KW-0812">Transmembrane</keyword>
<dbReference type="OMA" id="YCFGNSQ"/>
<feature type="transmembrane region" description="Helical" evidence="11">
    <location>
        <begin position="39"/>
        <end position="61"/>
    </location>
</feature>
<dbReference type="Proteomes" id="UP000002630">
    <property type="component" value="Linkage Group LG11"/>
</dbReference>
<evidence type="ECO:0000256" key="4">
    <source>
        <dbReference type="ARBA" id="ARBA00022679"/>
    </source>
</evidence>
<keyword evidence="4 11" id="KW-0808">Transferase</keyword>
<dbReference type="EC" id="2.3.1.-" evidence="11"/>
<dbReference type="GO" id="GO:0005789">
    <property type="term" value="C:endoplasmic reticulum membrane"/>
    <property type="evidence" value="ECO:0007669"/>
    <property type="project" value="UniProtKB-SubCell"/>
</dbReference>
<evidence type="ECO:0000256" key="11">
    <source>
        <dbReference type="RuleBase" id="RU367023"/>
    </source>
</evidence>
<evidence type="ECO:0000256" key="7">
    <source>
        <dbReference type="ARBA" id="ARBA00022989"/>
    </source>
</evidence>
<dbReference type="eggNOG" id="KOG0831">
    <property type="taxonomic scope" value="Eukaryota"/>
</dbReference>
<dbReference type="CDD" id="cd07987">
    <property type="entry name" value="LPLAT_MGAT-like"/>
    <property type="match status" value="1"/>
</dbReference>
<dbReference type="AlphaFoldDB" id="D8LSD5"/>
<dbReference type="Pfam" id="PF03982">
    <property type="entry name" value="DAGAT"/>
    <property type="match status" value="1"/>
</dbReference>
<dbReference type="EMBL" id="FN649736">
    <property type="protein sequence ID" value="CBN75192.1"/>
    <property type="molecule type" value="Genomic_DNA"/>
</dbReference>
<keyword evidence="7 11" id="KW-1133">Transmembrane helix</keyword>
<evidence type="ECO:0000313" key="13">
    <source>
        <dbReference type="Proteomes" id="UP000002630"/>
    </source>
</evidence>
<evidence type="ECO:0000256" key="2">
    <source>
        <dbReference type="ARBA" id="ARBA00005420"/>
    </source>
</evidence>